<dbReference type="PROSITE" id="PS00018">
    <property type="entry name" value="EF_HAND_1"/>
    <property type="match status" value="1"/>
</dbReference>
<evidence type="ECO:0000313" key="4">
    <source>
        <dbReference type="Proteomes" id="UP000835052"/>
    </source>
</evidence>
<feature type="chain" id="PRO_5035780998" description="EF-hand domain-containing protein" evidence="2">
    <location>
        <begin position="18"/>
        <end position="168"/>
    </location>
</feature>
<dbReference type="Proteomes" id="UP000835052">
    <property type="component" value="Unassembled WGS sequence"/>
</dbReference>
<dbReference type="OrthoDB" id="2122982at2759"/>
<sequence>MKKIVCLFVGGVFAVSAQITPLPKSEITPLPVDKTDPALKEFRRIDSNKDDSLTFTEFLLADRSFIELQSRRFHALDANADSVISRKEYEDYHKKSEKRQSHSDFFNRFNRRDLFDAPFFGNDFSSRQLSAEPLDLDGSREELQEKQLENAAAVLATSTPKAVIGTTR</sequence>
<dbReference type="AlphaFoldDB" id="A0A8S1HU68"/>
<dbReference type="Gene3D" id="1.10.238.10">
    <property type="entry name" value="EF-hand"/>
    <property type="match status" value="1"/>
</dbReference>
<evidence type="ECO:0000256" key="1">
    <source>
        <dbReference type="ARBA" id="ARBA00022837"/>
    </source>
</evidence>
<dbReference type="InterPro" id="IPR011992">
    <property type="entry name" value="EF-hand-dom_pair"/>
</dbReference>
<evidence type="ECO:0000256" key="2">
    <source>
        <dbReference type="SAM" id="SignalP"/>
    </source>
</evidence>
<gene>
    <name evidence="3" type="ORF">CAUJ_LOCUS14754</name>
</gene>
<keyword evidence="1" id="KW-0106">Calcium</keyword>
<keyword evidence="4" id="KW-1185">Reference proteome</keyword>
<organism evidence="3 4">
    <name type="scientific">Caenorhabditis auriculariae</name>
    <dbReference type="NCBI Taxonomy" id="2777116"/>
    <lineage>
        <taxon>Eukaryota</taxon>
        <taxon>Metazoa</taxon>
        <taxon>Ecdysozoa</taxon>
        <taxon>Nematoda</taxon>
        <taxon>Chromadorea</taxon>
        <taxon>Rhabditida</taxon>
        <taxon>Rhabditina</taxon>
        <taxon>Rhabditomorpha</taxon>
        <taxon>Rhabditoidea</taxon>
        <taxon>Rhabditidae</taxon>
        <taxon>Peloderinae</taxon>
        <taxon>Caenorhabditis</taxon>
    </lineage>
</organism>
<proteinExistence type="predicted"/>
<keyword evidence="2" id="KW-0732">Signal</keyword>
<reference evidence="3" key="1">
    <citation type="submission" date="2020-10" db="EMBL/GenBank/DDBJ databases">
        <authorList>
            <person name="Kikuchi T."/>
        </authorList>
    </citation>
    <scope>NUCLEOTIDE SEQUENCE</scope>
    <source>
        <strain evidence="3">NKZ352</strain>
    </source>
</reference>
<dbReference type="InterPro" id="IPR018247">
    <property type="entry name" value="EF_Hand_1_Ca_BS"/>
</dbReference>
<feature type="signal peptide" evidence="2">
    <location>
        <begin position="1"/>
        <end position="17"/>
    </location>
</feature>
<dbReference type="EMBL" id="CAJGYM010000140">
    <property type="protein sequence ID" value="CAD6198849.1"/>
    <property type="molecule type" value="Genomic_DNA"/>
</dbReference>
<protein>
    <recommendedName>
        <fullName evidence="5">EF-hand domain-containing protein</fullName>
    </recommendedName>
</protein>
<accession>A0A8S1HU68</accession>
<evidence type="ECO:0000313" key="3">
    <source>
        <dbReference type="EMBL" id="CAD6198849.1"/>
    </source>
</evidence>
<dbReference type="SUPFAM" id="SSF47473">
    <property type="entry name" value="EF-hand"/>
    <property type="match status" value="1"/>
</dbReference>
<comment type="caution">
    <text evidence="3">The sequence shown here is derived from an EMBL/GenBank/DDBJ whole genome shotgun (WGS) entry which is preliminary data.</text>
</comment>
<evidence type="ECO:0008006" key="5">
    <source>
        <dbReference type="Google" id="ProtNLM"/>
    </source>
</evidence>
<name>A0A8S1HU68_9PELO</name>